<accession>X0SJ08</accession>
<protein>
    <submittedName>
        <fullName evidence="1">Uncharacterized protein</fullName>
    </submittedName>
</protein>
<name>X0SJ08_9ZZZZ</name>
<organism evidence="1">
    <name type="scientific">marine sediment metagenome</name>
    <dbReference type="NCBI Taxonomy" id="412755"/>
    <lineage>
        <taxon>unclassified sequences</taxon>
        <taxon>metagenomes</taxon>
        <taxon>ecological metagenomes</taxon>
    </lineage>
</organism>
<proteinExistence type="predicted"/>
<gene>
    <name evidence="1" type="ORF">S01H1_09023</name>
</gene>
<comment type="caution">
    <text evidence="1">The sequence shown here is derived from an EMBL/GenBank/DDBJ whole genome shotgun (WGS) entry which is preliminary data.</text>
</comment>
<sequence length="144" mass="17134">MISDKELSTFIQKLAGQKEILQKLLDSVNEHWGEEDLVYRFYHQSFKVYGLQRYTLNIVEELKKLAPEQPMNKWFLQILDEGTGISFERDHNQRWLKVTRPILEAFWHAKYMLEQAVKYGGFYDTPPRILESGFAALLCLYGWR</sequence>
<reference evidence="1" key="1">
    <citation type="journal article" date="2014" name="Front. Microbiol.">
        <title>High frequency of phylogenetically diverse reductive dehalogenase-homologous genes in deep subseafloor sedimentary metagenomes.</title>
        <authorList>
            <person name="Kawai M."/>
            <person name="Futagami T."/>
            <person name="Toyoda A."/>
            <person name="Takaki Y."/>
            <person name="Nishi S."/>
            <person name="Hori S."/>
            <person name="Arai W."/>
            <person name="Tsubouchi T."/>
            <person name="Morono Y."/>
            <person name="Uchiyama I."/>
            <person name="Ito T."/>
            <person name="Fujiyama A."/>
            <person name="Inagaki F."/>
            <person name="Takami H."/>
        </authorList>
    </citation>
    <scope>NUCLEOTIDE SEQUENCE</scope>
    <source>
        <strain evidence="1">Expedition CK06-06</strain>
    </source>
</reference>
<dbReference type="AlphaFoldDB" id="X0SJ08"/>
<evidence type="ECO:0000313" key="1">
    <source>
        <dbReference type="EMBL" id="GAF80969.1"/>
    </source>
</evidence>
<dbReference type="EMBL" id="BARS01004617">
    <property type="protein sequence ID" value="GAF80969.1"/>
    <property type="molecule type" value="Genomic_DNA"/>
</dbReference>